<proteinExistence type="predicted"/>
<dbReference type="Proteomes" id="UP000027138">
    <property type="component" value="Unassembled WGS sequence"/>
</dbReference>
<accession>A0A067LKX9</accession>
<feature type="compositionally biased region" description="Polar residues" evidence="1">
    <location>
        <begin position="56"/>
        <end position="65"/>
    </location>
</feature>
<keyword evidence="2" id="KW-0472">Membrane</keyword>
<name>A0A067LKX9_JATCU</name>
<organism evidence="3 4">
    <name type="scientific">Jatropha curcas</name>
    <name type="common">Barbados nut</name>
    <dbReference type="NCBI Taxonomy" id="180498"/>
    <lineage>
        <taxon>Eukaryota</taxon>
        <taxon>Viridiplantae</taxon>
        <taxon>Streptophyta</taxon>
        <taxon>Embryophyta</taxon>
        <taxon>Tracheophyta</taxon>
        <taxon>Spermatophyta</taxon>
        <taxon>Magnoliopsida</taxon>
        <taxon>eudicotyledons</taxon>
        <taxon>Gunneridae</taxon>
        <taxon>Pentapetalae</taxon>
        <taxon>rosids</taxon>
        <taxon>fabids</taxon>
        <taxon>Malpighiales</taxon>
        <taxon>Euphorbiaceae</taxon>
        <taxon>Crotonoideae</taxon>
        <taxon>Jatropheae</taxon>
        <taxon>Jatropha</taxon>
    </lineage>
</organism>
<dbReference type="AlphaFoldDB" id="A0A067LKX9"/>
<feature type="region of interest" description="Disordered" evidence="1">
    <location>
        <begin position="46"/>
        <end position="73"/>
    </location>
</feature>
<evidence type="ECO:0000256" key="2">
    <source>
        <dbReference type="SAM" id="Phobius"/>
    </source>
</evidence>
<feature type="transmembrane region" description="Helical" evidence="2">
    <location>
        <begin position="93"/>
        <end position="112"/>
    </location>
</feature>
<keyword evidence="2" id="KW-0812">Transmembrane</keyword>
<evidence type="ECO:0000313" key="3">
    <source>
        <dbReference type="EMBL" id="KDP45004.1"/>
    </source>
</evidence>
<gene>
    <name evidence="3" type="ORF">JCGZ_01504</name>
</gene>
<keyword evidence="2" id="KW-1133">Transmembrane helix</keyword>
<sequence>MKPSAPHLHAATTGNGVDRRKLVNESCQGKQLVSLQLMLFRRERRLETRPPAPDESTATLFSSSGGRNGMGRAKNGAALALATKKRRRRKKKVVFWNFLGHFASTRTGLAQFNDLSFAWFSSFLPGFQ</sequence>
<keyword evidence="4" id="KW-1185">Reference proteome</keyword>
<evidence type="ECO:0000256" key="1">
    <source>
        <dbReference type="SAM" id="MobiDB-lite"/>
    </source>
</evidence>
<reference evidence="3 4" key="1">
    <citation type="journal article" date="2014" name="PLoS ONE">
        <title>Global Analysis of Gene Expression Profiles in Physic Nut (Jatropha curcas L.) Seedlings Exposed to Salt Stress.</title>
        <authorList>
            <person name="Zhang L."/>
            <person name="Zhang C."/>
            <person name="Wu P."/>
            <person name="Chen Y."/>
            <person name="Li M."/>
            <person name="Jiang H."/>
            <person name="Wu G."/>
        </authorList>
    </citation>
    <scope>NUCLEOTIDE SEQUENCE [LARGE SCALE GENOMIC DNA]</scope>
    <source>
        <strain evidence="4">cv. GZQX0401</strain>
        <tissue evidence="3">Young leaves</tissue>
    </source>
</reference>
<dbReference type="EMBL" id="KK914240">
    <property type="protein sequence ID" value="KDP45004.1"/>
    <property type="molecule type" value="Genomic_DNA"/>
</dbReference>
<evidence type="ECO:0000313" key="4">
    <source>
        <dbReference type="Proteomes" id="UP000027138"/>
    </source>
</evidence>
<protein>
    <submittedName>
        <fullName evidence="3">Uncharacterized protein</fullName>
    </submittedName>
</protein>